<dbReference type="NCBIfam" id="TIGR01764">
    <property type="entry name" value="excise"/>
    <property type="match status" value="1"/>
</dbReference>
<dbReference type="Pfam" id="PF12728">
    <property type="entry name" value="HTH_17"/>
    <property type="match status" value="1"/>
</dbReference>
<evidence type="ECO:0000313" key="2">
    <source>
        <dbReference type="EMBL" id="PRW61680.1"/>
    </source>
</evidence>
<proteinExistence type="predicted"/>
<dbReference type="SUPFAM" id="SSF46955">
    <property type="entry name" value="Putative DNA-binding domain"/>
    <property type="match status" value="1"/>
</dbReference>
<dbReference type="AlphaFoldDB" id="A0A2T0GRE7"/>
<protein>
    <submittedName>
        <fullName evidence="2">DNA-binding protein</fullName>
    </submittedName>
</protein>
<evidence type="ECO:0000259" key="1">
    <source>
        <dbReference type="Pfam" id="PF12728"/>
    </source>
</evidence>
<accession>A0A2T0GRE7</accession>
<keyword evidence="2" id="KW-0238">DNA-binding</keyword>
<reference evidence="2 3" key="1">
    <citation type="submission" date="2018-03" db="EMBL/GenBank/DDBJ databases">
        <title>Actinopolyspora mortivallis from Sahara, screening for active biomolecules.</title>
        <authorList>
            <person name="Selama O."/>
            <person name="Wellington E.M.H."/>
            <person name="Hacene H."/>
        </authorList>
    </citation>
    <scope>NUCLEOTIDE SEQUENCE [LARGE SCALE GENOMIC DNA]</scope>
    <source>
        <strain evidence="2 3">M5A</strain>
    </source>
</reference>
<name>A0A2T0GRE7_ACTMO</name>
<dbReference type="Proteomes" id="UP000239352">
    <property type="component" value="Unassembled WGS sequence"/>
</dbReference>
<comment type="caution">
    <text evidence="2">The sequence shown here is derived from an EMBL/GenBank/DDBJ whole genome shotgun (WGS) entry which is preliminary data.</text>
</comment>
<gene>
    <name evidence="2" type="ORF">CEP50_19460</name>
</gene>
<dbReference type="InterPro" id="IPR009061">
    <property type="entry name" value="DNA-bd_dom_put_sf"/>
</dbReference>
<dbReference type="EMBL" id="PVSR01000068">
    <property type="protein sequence ID" value="PRW61680.1"/>
    <property type="molecule type" value="Genomic_DNA"/>
</dbReference>
<evidence type="ECO:0000313" key="3">
    <source>
        <dbReference type="Proteomes" id="UP000239352"/>
    </source>
</evidence>
<dbReference type="InterPro" id="IPR041657">
    <property type="entry name" value="HTH_17"/>
</dbReference>
<dbReference type="InterPro" id="IPR010093">
    <property type="entry name" value="SinI_DNA-bd"/>
</dbReference>
<sequence length="78" mass="8339">MLRVRAVAERLDVSVNTIYRAIESGELRALKIGAGKGTLRVPESALVDYERACERAAHETDVTGAGCPVENDALGEVV</sequence>
<organism evidence="2 3">
    <name type="scientific">Actinopolyspora mortivallis</name>
    <dbReference type="NCBI Taxonomy" id="33906"/>
    <lineage>
        <taxon>Bacteria</taxon>
        <taxon>Bacillati</taxon>
        <taxon>Actinomycetota</taxon>
        <taxon>Actinomycetes</taxon>
        <taxon>Actinopolysporales</taxon>
        <taxon>Actinopolysporaceae</taxon>
        <taxon>Actinopolyspora</taxon>
    </lineage>
</organism>
<dbReference type="GO" id="GO:0003677">
    <property type="term" value="F:DNA binding"/>
    <property type="evidence" value="ECO:0007669"/>
    <property type="project" value="UniProtKB-KW"/>
</dbReference>
<keyword evidence="3" id="KW-1185">Reference proteome</keyword>
<dbReference type="InParanoid" id="A0A2T0GRE7"/>
<feature type="domain" description="Helix-turn-helix" evidence="1">
    <location>
        <begin position="1"/>
        <end position="51"/>
    </location>
</feature>